<feature type="compositionally biased region" description="Low complexity" evidence="1">
    <location>
        <begin position="11"/>
        <end position="21"/>
    </location>
</feature>
<dbReference type="AlphaFoldDB" id="R9U2W4"/>
<feature type="region of interest" description="Disordered" evidence="1">
    <location>
        <begin position="37"/>
        <end position="58"/>
    </location>
</feature>
<sequence length="58" mass="6978">MPWRDLAMPIKSKSQQQQKQQPPAQNCLHSFKWQMANGERQTHTERHQMKQKRQSDGF</sequence>
<name>R9U2W4_DROME</name>
<reference evidence="2" key="1">
    <citation type="submission" date="2013-06" db="EMBL/GenBank/DDBJ databases">
        <authorList>
            <person name="Carlson J."/>
            <person name="Booth B."/>
            <person name="Frise E."/>
            <person name="Sandler J."/>
            <person name="Wan K."/>
            <person name="Yu C."/>
            <person name="Celniker S."/>
        </authorList>
    </citation>
    <scope>NUCLEOTIDE SEQUENCE</scope>
</reference>
<evidence type="ECO:0000256" key="1">
    <source>
        <dbReference type="SAM" id="MobiDB-lite"/>
    </source>
</evidence>
<accession>R9U2W4</accession>
<evidence type="ECO:0000313" key="2">
    <source>
        <dbReference type="EMBL" id="AGN48406.1"/>
    </source>
</evidence>
<dbReference type="EMBL" id="BT150116">
    <property type="protein sequence ID" value="AGN48406.1"/>
    <property type="molecule type" value="mRNA"/>
</dbReference>
<proteinExistence type="evidence at transcript level"/>
<organism evidence="2">
    <name type="scientific">Drosophila melanogaster</name>
    <name type="common">Fruit fly</name>
    <dbReference type="NCBI Taxonomy" id="7227"/>
    <lineage>
        <taxon>Eukaryota</taxon>
        <taxon>Metazoa</taxon>
        <taxon>Ecdysozoa</taxon>
        <taxon>Arthropoda</taxon>
        <taxon>Hexapoda</taxon>
        <taxon>Insecta</taxon>
        <taxon>Pterygota</taxon>
        <taxon>Neoptera</taxon>
        <taxon>Endopterygota</taxon>
        <taxon>Diptera</taxon>
        <taxon>Brachycera</taxon>
        <taxon>Muscomorpha</taxon>
        <taxon>Ephydroidea</taxon>
        <taxon>Drosophilidae</taxon>
        <taxon>Drosophila</taxon>
        <taxon>Sophophora</taxon>
    </lineage>
</organism>
<feature type="compositionally biased region" description="Basic and acidic residues" evidence="1">
    <location>
        <begin position="40"/>
        <end position="58"/>
    </location>
</feature>
<feature type="region of interest" description="Disordered" evidence="1">
    <location>
        <begin position="1"/>
        <end position="25"/>
    </location>
</feature>
<protein>
    <submittedName>
        <fullName evidence="2">MIP36802p1</fullName>
    </submittedName>
</protein>